<feature type="transmembrane region" description="Helical" evidence="6">
    <location>
        <begin position="319"/>
        <end position="337"/>
    </location>
</feature>
<feature type="transmembrane region" description="Helical" evidence="6">
    <location>
        <begin position="20"/>
        <end position="37"/>
    </location>
</feature>
<feature type="transmembrane region" description="Helical" evidence="6">
    <location>
        <begin position="343"/>
        <end position="362"/>
    </location>
</feature>
<keyword evidence="4 6" id="KW-1133">Transmembrane helix</keyword>
<evidence type="ECO:0000256" key="5">
    <source>
        <dbReference type="ARBA" id="ARBA00023136"/>
    </source>
</evidence>
<feature type="transmembrane region" description="Helical" evidence="6">
    <location>
        <begin position="252"/>
        <end position="273"/>
    </location>
</feature>
<feature type="transmembrane region" description="Helical" evidence="6">
    <location>
        <begin position="115"/>
        <end position="137"/>
    </location>
</feature>
<dbReference type="PANTHER" id="PTHR43791">
    <property type="entry name" value="PERMEASE-RELATED"/>
    <property type="match status" value="1"/>
</dbReference>
<feature type="domain" description="Major facilitator superfamily (MFS) profile" evidence="7">
    <location>
        <begin position="24"/>
        <end position="433"/>
    </location>
</feature>
<evidence type="ECO:0000256" key="6">
    <source>
        <dbReference type="SAM" id="Phobius"/>
    </source>
</evidence>
<dbReference type="SUPFAM" id="SSF103473">
    <property type="entry name" value="MFS general substrate transporter"/>
    <property type="match status" value="1"/>
</dbReference>
<dbReference type="Gene3D" id="1.20.1250.20">
    <property type="entry name" value="MFS general substrate transporter like domains"/>
    <property type="match status" value="2"/>
</dbReference>
<evidence type="ECO:0000256" key="3">
    <source>
        <dbReference type="ARBA" id="ARBA00022692"/>
    </source>
</evidence>
<comment type="subcellular location">
    <subcellularLocation>
        <location evidence="1">Membrane</location>
        <topology evidence="1">Multi-pass membrane protein</topology>
    </subcellularLocation>
</comment>
<organism evidence="8 9">
    <name type="scientific">Acetobacter thailandicus</name>
    <dbReference type="NCBI Taxonomy" id="1502842"/>
    <lineage>
        <taxon>Bacteria</taxon>
        <taxon>Pseudomonadati</taxon>
        <taxon>Pseudomonadota</taxon>
        <taxon>Alphaproteobacteria</taxon>
        <taxon>Acetobacterales</taxon>
        <taxon>Acetobacteraceae</taxon>
        <taxon>Acetobacter</taxon>
    </lineage>
</organism>
<evidence type="ECO:0000256" key="2">
    <source>
        <dbReference type="ARBA" id="ARBA00022448"/>
    </source>
</evidence>
<dbReference type="Pfam" id="PF07690">
    <property type="entry name" value="MFS_1"/>
    <property type="match status" value="1"/>
</dbReference>
<dbReference type="PROSITE" id="PS50850">
    <property type="entry name" value="MFS"/>
    <property type="match status" value="1"/>
</dbReference>
<evidence type="ECO:0000256" key="1">
    <source>
        <dbReference type="ARBA" id="ARBA00004141"/>
    </source>
</evidence>
<feature type="transmembrane region" description="Helical" evidence="6">
    <location>
        <begin position="285"/>
        <end position="307"/>
    </location>
</feature>
<accession>A0ABT3QCN6</accession>
<keyword evidence="2" id="KW-0813">Transport</keyword>
<evidence type="ECO:0000313" key="8">
    <source>
        <dbReference type="EMBL" id="MCX2563031.1"/>
    </source>
</evidence>
<keyword evidence="9" id="KW-1185">Reference proteome</keyword>
<dbReference type="CDD" id="cd17319">
    <property type="entry name" value="MFS_ExuT_GudP_like"/>
    <property type="match status" value="1"/>
</dbReference>
<evidence type="ECO:0000313" key="9">
    <source>
        <dbReference type="Proteomes" id="UP001301152"/>
    </source>
</evidence>
<evidence type="ECO:0000256" key="4">
    <source>
        <dbReference type="ARBA" id="ARBA00022989"/>
    </source>
</evidence>
<dbReference type="InterPro" id="IPR011701">
    <property type="entry name" value="MFS"/>
</dbReference>
<keyword evidence="5 6" id="KW-0472">Membrane</keyword>
<feature type="transmembrane region" description="Helical" evidence="6">
    <location>
        <begin position="149"/>
        <end position="173"/>
    </location>
</feature>
<dbReference type="Proteomes" id="UP001301152">
    <property type="component" value="Unassembled WGS sequence"/>
</dbReference>
<sequence length="439" mass="48225">MNAQNEIARSDFETTVVRKAAWRIIPFCFVLYIVSYMDRANIGYAALQMNKELGLSGEAFGFASGIFFIGYFLCEIPSNILMNRVGARLWITRILLTWGLVSVCTSFITTEWQLYVMRFLLGVCEAGFFPCLIFYLTGWFRAKEQATTISLFTAAIPVSYLVGAPFSTAVMGWLNNVWGMGGWRWMLLVEGAPALIGGIVCFLCLPNTPADARWLSPAERSWLEKELAADRVIHSTKIKATPSRSAITNSKVLYLAAIYFSYQCGSLGIGYWMPQIIKGFGKTLTTAQIGFVAMVPYAVATVGMILWSRHSDKKRERKFHAAIPLLIAGICLAIAGITTNPFLSIFCITITLTGLYAFKAPFWAVPSQFLPRDVVSVSAAVINSIGNLGGFVGPYFIGVIKGWSGHAETGLLSLAVLVLASFAMMSAMRIGSQDHKTTT</sequence>
<dbReference type="EMBL" id="JAPIUZ010000001">
    <property type="protein sequence ID" value="MCX2563031.1"/>
    <property type="molecule type" value="Genomic_DNA"/>
</dbReference>
<dbReference type="RefSeq" id="WP_173560416.1">
    <property type="nucleotide sequence ID" value="NZ_JAPIUZ010000001.1"/>
</dbReference>
<proteinExistence type="predicted"/>
<feature type="transmembrane region" description="Helical" evidence="6">
    <location>
        <begin position="374"/>
        <end position="397"/>
    </location>
</feature>
<keyword evidence="3 6" id="KW-0812">Transmembrane</keyword>
<dbReference type="PANTHER" id="PTHR43791:SF36">
    <property type="entry name" value="TRANSPORTER, PUTATIVE (AFU_ORTHOLOGUE AFUA_6G08340)-RELATED"/>
    <property type="match status" value="1"/>
</dbReference>
<dbReference type="InterPro" id="IPR036259">
    <property type="entry name" value="MFS_trans_sf"/>
</dbReference>
<dbReference type="InterPro" id="IPR020846">
    <property type="entry name" value="MFS_dom"/>
</dbReference>
<feature type="transmembrane region" description="Helical" evidence="6">
    <location>
        <begin position="90"/>
        <end position="109"/>
    </location>
</feature>
<feature type="transmembrane region" description="Helical" evidence="6">
    <location>
        <begin position="185"/>
        <end position="205"/>
    </location>
</feature>
<reference evidence="8 9" key="1">
    <citation type="submission" date="2022-11" db="EMBL/GenBank/DDBJ databases">
        <title>Genome sequencing of Acetobacter type strain.</title>
        <authorList>
            <person name="Heo J."/>
            <person name="Lee D."/>
            <person name="Han B.-H."/>
            <person name="Hong S.-B."/>
            <person name="Kwon S.-W."/>
        </authorList>
    </citation>
    <scope>NUCLEOTIDE SEQUENCE [LARGE SCALE GENOMIC DNA]</scope>
    <source>
        <strain evidence="8 9">KACC 21253</strain>
    </source>
</reference>
<gene>
    <name evidence="8" type="ORF">OQ497_03495</name>
</gene>
<feature type="transmembrane region" description="Helical" evidence="6">
    <location>
        <begin position="409"/>
        <end position="428"/>
    </location>
</feature>
<name>A0ABT3QCN6_9PROT</name>
<feature type="transmembrane region" description="Helical" evidence="6">
    <location>
        <begin position="57"/>
        <end position="78"/>
    </location>
</feature>
<protein>
    <submittedName>
        <fullName evidence="8">MFS transporter</fullName>
    </submittedName>
</protein>
<comment type="caution">
    <text evidence="8">The sequence shown here is derived from an EMBL/GenBank/DDBJ whole genome shotgun (WGS) entry which is preliminary data.</text>
</comment>
<evidence type="ECO:0000259" key="7">
    <source>
        <dbReference type="PROSITE" id="PS50850"/>
    </source>
</evidence>